<evidence type="ECO:0000256" key="3">
    <source>
        <dbReference type="ARBA" id="ARBA00022989"/>
    </source>
</evidence>
<keyword evidence="8" id="KW-1185">Reference proteome</keyword>
<feature type="transmembrane region" description="Helical" evidence="5">
    <location>
        <begin position="160"/>
        <end position="183"/>
    </location>
</feature>
<dbReference type="SUPFAM" id="SSF103473">
    <property type="entry name" value="MFS general substrate transporter"/>
    <property type="match status" value="1"/>
</dbReference>
<dbReference type="GeneID" id="28983410"/>
<dbReference type="InterPro" id="IPR036259">
    <property type="entry name" value="MFS_trans_sf"/>
</dbReference>
<dbReference type="InterPro" id="IPR011701">
    <property type="entry name" value="MFS"/>
</dbReference>
<feature type="transmembrane region" description="Helical" evidence="5">
    <location>
        <begin position="295"/>
        <end position="320"/>
    </location>
</feature>
<feature type="transmembrane region" description="Helical" evidence="5">
    <location>
        <begin position="340"/>
        <end position="357"/>
    </location>
</feature>
<keyword evidence="2 5" id="KW-0812">Transmembrane</keyword>
<dbReference type="GO" id="GO:0005886">
    <property type="term" value="C:plasma membrane"/>
    <property type="evidence" value="ECO:0007669"/>
    <property type="project" value="TreeGrafter"/>
</dbReference>
<feature type="transmembrane region" description="Helical" evidence="5">
    <location>
        <begin position="405"/>
        <end position="426"/>
    </location>
</feature>
<evidence type="ECO:0000256" key="1">
    <source>
        <dbReference type="ARBA" id="ARBA00004141"/>
    </source>
</evidence>
<feature type="transmembrane region" description="Helical" evidence="5">
    <location>
        <begin position="378"/>
        <end position="399"/>
    </location>
</feature>
<dbReference type="GO" id="GO:0042908">
    <property type="term" value="P:xenobiotic transport"/>
    <property type="evidence" value="ECO:0007669"/>
    <property type="project" value="UniProtKB-ARBA"/>
</dbReference>
<dbReference type="InterPro" id="IPR020846">
    <property type="entry name" value="MFS_dom"/>
</dbReference>
<dbReference type="Proteomes" id="UP000053611">
    <property type="component" value="Unassembled WGS sequence"/>
</dbReference>
<dbReference type="GO" id="GO:0140115">
    <property type="term" value="P:export across plasma membrane"/>
    <property type="evidence" value="ECO:0007669"/>
    <property type="project" value="UniProtKB-ARBA"/>
</dbReference>
<feature type="transmembrane region" description="Helical" evidence="5">
    <location>
        <begin position="135"/>
        <end position="154"/>
    </location>
</feature>
<protein>
    <submittedName>
        <fullName evidence="7">MFS general substrate transporter</fullName>
    </submittedName>
</protein>
<comment type="subcellular location">
    <subcellularLocation>
        <location evidence="1">Membrane</location>
        <topology evidence="1">Multi-pass membrane protein</topology>
    </subcellularLocation>
</comment>
<name>A0A0J0XQS1_9TREE</name>
<dbReference type="OrthoDB" id="5376138at2759"/>
<reference evidence="7 8" key="1">
    <citation type="submission" date="2015-03" db="EMBL/GenBank/DDBJ databases">
        <title>Genomics and transcriptomics of the oil-accumulating basidiomycete yeast T. oleaginosus allow insights into substrate utilization and the diverse evolutionary trajectories of mating systems in fungi.</title>
        <authorList>
            <consortium name="DOE Joint Genome Institute"/>
            <person name="Kourist R."/>
            <person name="Kracht O."/>
            <person name="Bracharz F."/>
            <person name="Lipzen A."/>
            <person name="Nolan M."/>
            <person name="Ohm R."/>
            <person name="Grigoriev I."/>
            <person name="Sun S."/>
            <person name="Heitman J."/>
            <person name="Bruck T."/>
            <person name="Nowrousian M."/>
        </authorList>
    </citation>
    <scope>NUCLEOTIDE SEQUENCE [LARGE SCALE GENOMIC DNA]</scope>
    <source>
        <strain evidence="7 8">IBC0246</strain>
    </source>
</reference>
<keyword evidence="3 5" id="KW-1133">Transmembrane helix</keyword>
<feature type="domain" description="Major facilitator superfamily (MFS) profile" evidence="6">
    <location>
        <begin position="70"/>
        <end position="498"/>
    </location>
</feature>
<gene>
    <name evidence="7" type="ORF">CC85DRAFT_284578</name>
</gene>
<proteinExistence type="predicted"/>
<evidence type="ECO:0000256" key="2">
    <source>
        <dbReference type="ARBA" id="ARBA00022692"/>
    </source>
</evidence>
<evidence type="ECO:0000256" key="5">
    <source>
        <dbReference type="SAM" id="Phobius"/>
    </source>
</evidence>
<feature type="transmembrane region" description="Helical" evidence="5">
    <location>
        <begin position="195"/>
        <end position="218"/>
    </location>
</feature>
<evidence type="ECO:0000313" key="7">
    <source>
        <dbReference type="EMBL" id="KLT43436.1"/>
    </source>
</evidence>
<keyword evidence="4 5" id="KW-0472">Membrane</keyword>
<dbReference type="Pfam" id="PF07690">
    <property type="entry name" value="MFS_1"/>
    <property type="match status" value="1"/>
</dbReference>
<dbReference type="STRING" id="879819.A0A0J0XQS1"/>
<dbReference type="AlphaFoldDB" id="A0A0J0XQS1"/>
<evidence type="ECO:0000313" key="8">
    <source>
        <dbReference type="Proteomes" id="UP000053611"/>
    </source>
</evidence>
<dbReference type="InterPro" id="IPR005829">
    <property type="entry name" value="Sugar_transporter_CS"/>
</dbReference>
<organism evidence="7 8">
    <name type="scientific">Cutaneotrichosporon oleaginosum</name>
    <dbReference type="NCBI Taxonomy" id="879819"/>
    <lineage>
        <taxon>Eukaryota</taxon>
        <taxon>Fungi</taxon>
        <taxon>Dikarya</taxon>
        <taxon>Basidiomycota</taxon>
        <taxon>Agaricomycotina</taxon>
        <taxon>Tremellomycetes</taxon>
        <taxon>Trichosporonales</taxon>
        <taxon>Trichosporonaceae</taxon>
        <taxon>Cutaneotrichosporon</taxon>
    </lineage>
</organism>
<evidence type="ECO:0000256" key="4">
    <source>
        <dbReference type="ARBA" id="ARBA00023136"/>
    </source>
</evidence>
<dbReference type="EMBL" id="KQ087195">
    <property type="protein sequence ID" value="KLT43436.1"/>
    <property type="molecule type" value="Genomic_DNA"/>
</dbReference>
<dbReference type="RefSeq" id="XP_018279927.1">
    <property type="nucleotide sequence ID" value="XM_018422807.1"/>
</dbReference>
<feature type="transmembrane region" description="Helical" evidence="5">
    <location>
        <begin position="224"/>
        <end position="245"/>
    </location>
</feature>
<accession>A0A0J0XQS1</accession>
<dbReference type="PROSITE" id="PS00216">
    <property type="entry name" value="SUGAR_TRANSPORT_1"/>
    <property type="match status" value="1"/>
</dbReference>
<feature type="transmembrane region" description="Helical" evidence="5">
    <location>
        <begin position="110"/>
        <end position="128"/>
    </location>
</feature>
<dbReference type="PANTHER" id="PTHR23502">
    <property type="entry name" value="MAJOR FACILITATOR SUPERFAMILY"/>
    <property type="match status" value="1"/>
</dbReference>
<feature type="transmembrane region" description="Helical" evidence="5">
    <location>
        <begin position="68"/>
        <end position="90"/>
    </location>
</feature>
<dbReference type="Gene3D" id="1.20.1250.20">
    <property type="entry name" value="MFS general substrate transporter like domains"/>
    <property type="match status" value="1"/>
</dbReference>
<sequence>MSSPYPDPDLKPVSQRTSLATLTNPLPDGCSYGSIPSKDASPAERVIWVEFPPDSRDNPFYFSTKRKVGITLCALIYCWYCSITASAFSIQSGAMCEDLNCPHLGAEAGIALYAWGAGIMPLFVAPVSEEFGRRPVYLVALFFLLVFHVLQAVAQNTATALVARFLAGVAGSVGTSVVGGTVADIFTPAHRGLPMMLTGFILYFATGIGGTIFAYVTTRLGWRWTWWIIVISLGACVPLFVLVMPETRSSIILRRRAKKLRTERGLSDGGRYLSHPEIEKVRFLTALKTSLTRPLIFLVTEPIVMFFSLWVALAWSVMYVQVAGLPYMMRTLYGFNTEQVGLVYLTACLGACFGYLGGYAQEYLYRRYAPTKGVEARLFTPMVAGVLFALGCFITGATARSEIHWIASAIGQVVVITAVMIIYVTAFTYVSECYGTYASSAMASQSCLRNMVGGGIAFGTTSMFKGMSVRWALILMGGIAALLALVPFVAFFYGPAIRQRSPYSRELMRQEREALDAERVQRELRGMDMTGAEDIEGEVYEKERE</sequence>
<dbReference type="PROSITE" id="PS50850">
    <property type="entry name" value="MFS"/>
    <property type="match status" value="1"/>
</dbReference>
<dbReference type="PANTHER" id="PTHR23502:SF134">
    <property type="entry name" value="MAJOR FACILITATOR SUPERFAMILY (MFS) PROFILE DOMAIN-CONTAINING PROTEIN-RELATED"/>
    <property type="match status" value="1"/>
</dbReference>
<dbReference type="GO" id="GO:0022857">
    <property type="term" value="F:transmembrane transporter activity"/>
    <property type="evidence" value="ECO:0007669"/>
    <property type="project" value="InterPro"/>
</dbReference>
<evidence type="ECO:0000259" key="6">
    <source>
        <dbReference type="PROSITE" id="PS50850"/>
    </source>
</evidence>
<feature type="transmembrane region" description="Helical" evidence="5">
    <location>
        <begin position="471"/>
        <end position="493"/>
    </location>
</feature>